<accession>A0A9Q9DSJ7</accession>
<feature type="transmembrane region" description="Helical" evidence="1">
    <location>
        <begin position="58"/>
        <end position="82"/>
    </location>
</feature>
<protein>
    <submittedName>
        <fullName evidence="2">Monocarboxylate permease</fullName>
    </submittedName>
</protein>
<dbReference type="Proteomes" id="UP001056012">
    <property type="component" value="Chromosome 4"/>
</dbReference>
<evidence type="ECO:0000313" key="2">
    <source>
        <dbReference type="EMBL" id="USP78713.1"/>
    </source>
</evidence>
<dbReference type="AlphaFoldDB" id="A0A9Q9DSJ7"/>
<dbReference type="OrthoDB" id="5667at2759"/>
<organism evidence="2 3">
    <name type="scientific">Curvularia clavata</name>
    <dbReference type="NCBI Taxonomy" id="95742"/>
    <lineage>
        <taxon>Eukaryota</taxon>
        <taxon>Fungi</taxon>
        <taxon>Dikarya</taxon>
        <taxon>Ascomycota</taxon>
        <taxon>Pezizomycotina</taxon>
        <taxon>Dothideomycetes</taxon>
        <taxon>Pleosporomycetidae</taxon>
        <taxon>Pleosporales</taxon>
        <taxon>Pleosporineae</taxon>
        <taxon>Pleosporaceae</taxon>
        <taxon>Curvularia</taxon>
    </lineage>
</organism>
<feature type="transmembrane region" description="Helical" evidence="1">
    <location>
        <begin position="25"/>
        <end position="46"/>
    </location>
</feature>
<feature type="transmembrane region" description="Helical" evidence="1">
    <location>
        <begin position="88"/>
        <end position="105"/>
    </location>
</feature>
<dbReference type="InterPro" id="IPR050327">
    <property type="entry name" value="Proton-linked_MCT"/>
</dbReference>
<keyword evidence="3" id="KW-1185">Reference proteome</keyword>
<keyword evidence="1" id="KW-0812">Transmembrane</keyword>
<dbReference type="SUPFAM" id="SSF103473">
    <property type="entry name" value="MFS general substrate transporter"/>
    <property type="match status" value="1"/>
</dbReference>
<sequence length="195" mass="21272">MFDASLSDYSLCLWADDEAWTIKKYIFLVAALFFMMMGMLIPLFYIPVYTVRRGMSPLLASYLLAVIHGSSTFGRIIPGILADKLGRLNVFAFAGISTGIIVLCLKEAHTNAAIILALQHSRYVRYIHARLAHMGMGLGVSDFVVLVDPPINGALLETYGGFREVSTFSGVVSLVGGVVVLVGKFVTSEELFGRV</sequence>
<dbReference type="PANTHER" id="PTHR11360:SF319">
    <property type="entry name" value="MAJOR FACILITATOR SUPERFAMILY (MFS) PROFILE DOMAIN-CONTAINING PROTEIN"/>
    <property type="match status" value="1"/>
</dbReference>
<gene>
    <name evidence="2" type="ORF">yc1106_05987</name>
</gene>
<keyword evidence="1" id="KW-1133">Transmembrane helix</keyword>
<proteinExistence type="predicted"/>
<reference evidence="2" key="1">
    <citation type="submission" date="2021-12" db="EMBL/GenBank/DDBJ databases">
        <title>Curvularia clavata genome.</title>
        <authorList>
            <person name="Cao Y."/>
        </authorList>
    </citation>
    <scope>NUCLEOTIDE SEQUENCE</scope>
    <source>
        <strain evidence="2">Yc1106</strain>
    </source>
</reference>
<dbReference type="VEuPathDB" id="FungiDB:yc1106_05987"/>
<evidence type="ECO:0000256" key="1">
    <source>
        <dbReference type="SAM" id="Phobius"/>
    </source>
</evidence>
<keyword evidence="1" id="KW-0472">Membrane</keyword>
<dbReference type="EMBL" id="CP089277">
    <property type="protein sequence ID" value="USP78713.1"/>
    <property type="molecule type" value="Genomic_DNA"/>
</dbReference>
<name>A0A9Q9DSJ7_CURCL</name>
<dbReference type="Gene3D" id="1.20.1250.20">
    <property type="entry name" value="MFS general substrate transporter like domains"/>
    <property type="match status" value="1"/>
</dbReference>
<feature type="transmembrane region" description="Helical" evidence="1">
    <location>
        <begin position="126"/>
        <end position="147"/>
    </location>
</feature>
<dbReference type="PANTHER" id="PTHR11360">
    <property type="entry name" value="MONOCARBOXYLATE TRANSPORTER"/>
    <property type="match status" value="1"/>
</dbReference>
<dbReference type="InterPro" id="IPR036259">
    <property type="entry name" value="MFS_trans_sf"/>
</dbReference>
<evidence type="ECO:0000313" key="3">
    <source>
        <dbReference type="Proteomes" id="UP001056012"/>
    </source>
</evidence>
<feature type="transmembrane region" description="Helical" evidence="1">
    <location>
        <begin position="167"/>
        <end position="186"/>
    </location>
</feature>